<dbReference type="Pfam" id="PF13556">
    <property type="entry name" value="HTH_30"/>
    <property type="match status" value="1"/>
</dbReference>
<dbReference type="PANTHER" id="PTHR33744:SF1">
    <property type="entry name" value="DNA-BINDING TRANSCRIPTIONAL ACTIVATOR ADER"/>
    <property type="match status" value="1"/>
</dbReference>
<dbReference type="Pfam" id="PF17853">
    <property type="entry name" value="GGDEF_2"/>
    <property type="match status" value="1"/>
</dbReference>
<gene>
    <name evidence="5" type="ORF">GFV13_04335</name>
</gene>
<name>A0A223XUQ1_LEUME</name>
<dbReference type="Proteomes" id="UP000469952">
    <property type="component" value="Unassembled WGS sequence"/>
</dbReference>
<dbReference type="InterPro" id="IPR051448">
    <property type="entry name" value="CdaR-like_regulators"/>
</dbReference>
<dbReference type="RefSeq" id="WP_011680017.1">
    <property type="nucleotide sequence ID" value="NZ_AP017936.1"/>
</dbReference>
<feature type="domain" description="PucR C-terminal helix-turn-helix" evidence="3">
    <location>
        <begin position="455"/>
        <end position="512"/>
    </location>
</feature>
<dbReference type="InterPro" id="IPR042070">
    <property type="entry name" value="PucR_C-HTH_sf"/>
</dbReference>
<dbReference type="InterPro" id="IPR025736">
    <property type="entry name" value="PucR_C-HTH_dom"/>
</dbReference>
<dbReference type="InterPro" id="IPR041522">
    <property type="entry name" value="CdaR_GGDEF"/>
</dbReference>
<evidence type="ECO:0000259" key="4">
    <source>
        <dbReference type="Pfam" id="PF17853"/>
    </source>
</evidence>
<reference evidence="5 6" key="1">
    <citation type="submission" date="2019-10" db="EMBL/GenBank/DDBJ databases">
        <title>WGS of Leuconostoc mesenteroides.</title>
        <authorList>
            <person name="Melo Bolivar J."/>
            <person name="Marino-Ramirez L."/>
            <person name="Villamil Diaz L.M."/>
        </authorList>
    </citation>
    <scope>NUCLEOTIDE SEQUENCE [LARGE SCALE GENOMIC DNA]</scope>
    <source>
        <strain evidence="5 6">M11</strain>
    </source>
</reference>
<organism evidence="5 6">
    <name type="scientific">Leuconostoc mesenteroides</name>
    <dbReference type="NCBI Taxonomy" id="1245"/>
    <lineage>
        <taxon>Bacteria</taxon>
        <taxon>Bacillati</taxon>
        <taxon>Bacillota</taxon>
        <taxon>Bacilli</taxon>
        <taxon>Lactobacillales</taxon>
        <taxon>Lactobacillaceae</taxon>
        <taxon>Leuconostoc</taxon>
    </lineage>
</organism>
<dbReference type="Gene3D" id="1.10.10.2840">
    <property type="entry name" value="PucR C-terminal helix-turn-helix domain"/>
    <property type="match status" value="1"/>
</dbReference>
<evidence type="ECO:0000256" key="1">
    <source>
        <dbReference type="ARBA" id="ARBA00006754"/>
    </source>
</evidence>
<feature type="domain" description="Purine catabolism PurC-like" evidence="2">
    <location>
        <begin position="5"/>
        <end position="123"/>
    </location>
</feature>
<evidence type="ECO:0000259" key="3">
    <source>
        <dbReference type="Pfam" id="PF13556"/>
    </source>
</evidence>
<feature type="domain" description="CdaR GGDEF-like" evidence="4">
    <location>
        <begin position="286"/>
        <end position="411"/>
    </location>
</feature>
<protein>
    <submittedName>
        <fullName evidence="5">PucR family transcriptional regulator</fullName>
    </submittedName>
</protein>
<dbReference type="OMA" id="LPEPWRW"/>
<dbReference type="PANTHER" id="PTHR33744">
    <property type="entry name" value="CARBOHYDRATE DIACID REGULATOR"/>
    <property type="match status" value="1"/>
</dbReference>
<comment type="caution">
    <text evidence="5">The sequence shown here is derived from an EMBL/GenBank/DDBJ whole genome shotgun (WGS) entry which is preliminary data.</text>
</comment>
<dbReference type="AlphaFoldDB" id="A0A223XUQ1"/>
<proteinExistence type="inferred from homology"/>
<evidence type="ECO:0000259" key="2">
    <source>
        <dbReference type="Pfam" id="PF07905"/>
    </source>
</evidence>
<sequence length="515" mass="58904">MNVKELLANPVLAEYPILAGAEGLNREINQVGMIDAPDFDEYIAPGQLLLTTGFLFKEDWTLLRDLIIALDHHNAAGLGIKTNRHLSQLPRDIIILANKRRVPILMTPTDELMPQTIQNITDIILNTHTGELHQIVNINHQLSTMQTNNTYQHLLNLSAEILEAPLTLLDSHFRALYASTDLLPQRDFFTKFLREESGIDYLNLTQKVHVTFNNTIFEISPIFSALNENKAFAAIMSSNKTLSDFELLKREQVITALGFSNSRTDLLNETEFRNRSGFFLNIMQHGLSDDAIDNYLKNANIDSKNPYRVAVIDFTAKKTVIETHQFEILQALTRWFVNESNWSVLLFSYKQQLILLVDNKIDTRAFLKELYDFLTSQSKLEYNFTIGFSRVAEPIRALADLYEQANHALQLTSVAHPIMRFRPKSAQEMLNLLPKQESDAFVERILGPILDNPSLLKTLETYMFLHQNVTAVASDMFVHRNTINYRLKKISELLDVNLDMPDVLVDIQLAFLLLD</sequence>
<evidence type="ECO:0000313" key="6">
    <source>
        <dbReference type="Proteomes" id="UP000469952"/>
    </source>
</evidence>
<evidence type="ECO:0000313" key="5">
    <source>
        <dbReference type="EMBL" id="MQR26521.1"/>
    </source>
</evidence>
<dbReference type="EMBL" id="WIPA01000005">
    <property type="protein sequence ID" value="MQR26521.1"/>
    <property type="molecule type" value="Genomic_DNA"/>
</dbReference>
<dbReference type="InterPro" id="IPR012914">
    <property type="entry name" value="PucR_dom"/>
</dbReference>
<dbReference type="GeneID" id="29576879"/>
<dbReference type="Pfam" id="PF07905">
    <property type="entry name" value="PucR"/>
    <property type="match status" value="1"/>
</dbReference>
<dbReference type="OrthoDB" id="142218at2"/>
<comment type="similarity">
    <text evidence="1">Belongs to the CdaR family.</text>
</comment>
<accession>A0A223XUQ1</accession>
<dbReference type="STRING" id="1245.ARA02_05885"/>